<feature type="region of interest" description="Disordered" evidence="1">
    <location>
        <begin position="302"/>
        <end position="367"/>
    </location>
</feature>
<keyword evidence="4" id="KW-1185">Reference proteome</keyword>
<evidence type="ECO:0000313" key="3">
    <source>
        <dbReference type="EMBL" id="KAH6588316.1"/>
    </source>
</evidence>
<protein>
    <submittedName>
        <fullName evidence="3">Uncharacterized protein</fullName>
    </submittedName>
</protein>
<evidence type="ECO:0000256" key="1">
    <source>
        <dbReference type="SAM" id="MobiDB-lite"/>
    </source>
</evidence>
<dbReference type="EMBL" id="JAFCIX010000522">
    <property type="protein sequence ID" value="KAH6588316.1"/>
    <property type="molecule type" value="Genomic_DNA"/>
</dbReference>
<gene>
    <name evidence="2" type="ORF">BASA50_010786</name>
    <name evidence="3" type="ORF">BASA50_010791</name>
</gene>
<name>A0ABQ8EXK9_9FUNG</name>
<sequence length="745" mass="78844">MRDARKLCGLTVHQQVSLPTASVSNPDTSLHTPGSADPLSNAAIATTDHTTNPTGATSSSSKNSAGQARNKGRLGVQCPEYAFKDADERGRTLSGGNSGLHNSHNKRKQAHLAPADYRGKAYLGVPSPADPFSVYVWYTARQPGIDPEFVCVDVTVDGKRSPGWVLRSGRNHGVSIEQIMHRGRPTSFEFSPAKVSLTSNLNTNSSVVCRPALAGTIEAKFWRVMKLDGAAVLTPKRRKHSSSHPNSDADHSLDAITAQTDTDSTDNDEMDNETAQYIPDEGVPALCVLTLHYRDMTWLTMTSSSNSTAGSTSRARSALADSTNKRSSTPTGKPAAATATSADAEFTTATPTRVAKGRSTKKTPKKMASDLVMSELCTILSSPVVSRRRQMNYSVLQSSSPLRGGITSANAESMFTPFAAGTASTSAAAVPLLTSCRPLAIASLCEEHSDSLDPPPHLLVPNTPSLARSNSVHILPLSSPSLTVDAALNPLTTLPSYTSSVYEENPIAVSGPTTTTTTHPSLSSLLCVVNELSMLLPDCPPKQAEPLSTLVPHKKEPLAYVAPAIDTPLDTVVVKESTSSTVKATTAHPLVQTPDRSRSLSPVRSRVMVCVCQPSLLPISLDESLAATTTATTTITTGQIHPSHIIACGRMTLSNTDTKTSLTAALARTVAKLLSSRVSPPPIPKHSNLSASKPGASLESQLGVYNMRLTGVWVDEGLGRCVSLDSLDLLNDMGVSLIRCIHVLV</sequence>
<proteinExistence type="predicted"/>
<feature type="region of interest" description="Disordered" evidence="1">
    <location>
        <begin position="234"/>
        <end position="254"/>
    </location>
</feature>
<feature type="compositionally biased region" description="Basic residues" evidence="1">
    <location>
        <begin position="355"/>
        <end position="365"/>
    </location>
</feature>
<comment type="caution">
    <text evidence="3">The sequence shown here is derived from an EMBL/GenBank/DDBJ whole genome shotgun (WGS) entry which is preliminary data.</text>
</comment>
<feature type="compositionally biased region" description="Basic and acidic residues" evidence="1">
    <location>
        <begin position="82"/>
        <end position="91"/>
    </location>
</feature>
<feature type="compositionally biased region" description="Polar residues" evidence="1">
    <location>
        <begin position="43"/>
        <end position="67"/>
    </location>
</feature>
<feature type="compositionally biased region" description="Polar residues" evidence="1">
    <location>
        <begin position="19"/>
        <end position="32"/>
    </location>
</feature>
<feature type="compositionally biased region" description="Low complexity" evidence="1">
    <location>
        <begin position="302"/>
        <end position="320"/>
    </location>
</feature>
<evidence type="ECO:0000313" key="4">
    <source>
        <dbReference type="Proteomes" id="UP001648503"/>
    </source>
</evidence>
<evidence type="ECO:0000313" key="2">
    <source>
        <dbReference type="EMBL" id="KAH6588311.1"/>
    </source>
</evidence>
<feature type="compositionally biased region" description="Low complexity" evidence="1">
    <location>
        <begin position="329"/>
        <end position="350"/>
    </location>
</feature>
<dbReference type="EMBL" id="JAFCIX010000522">
    <property type="protein sequence ID" value="KAH6588311.1"/>
    <property type="molecule type" value="Genomic_DNA"/>
</dbReference>
<dbReference type="Proteomes" id="UP001648503">
    <property type="component" value="Unassembled WGS sequence"/>
</dbReference>
<reference evidence="3 4" key="1">
    <citation type="submission" date="2021-02" db="EMBL/GenBank/DDBJ databases">
        <title>Variation within the Batrachochytrium salamandrivorans European outbreak.</title>
        <authorList>
            <person name="Kelly M."/>
            <person name="Pasmans F."/>
            <person name="Shea T.P."/>
            <person name="Munoz J.F."/>
            <person name="Carranza S."/>
            <person name="Cuomo C.A."/>
            <person name="Martel A."/>
        </authorList>
    </citation>
    <scope>NUCLEOTIDE SEQUENCE [LARGE SCALE GENOMIC DNA]</scope>
    <source>
        <strain evidence="3 4">AMFP18/2</strain>
    </source>
</reference>
<feature type="region of interest" description="Disordered" evidence="1">
    <location>
        <begin position="19"/>
        <end position="110"/>
    </location>
</feature>
<organism evidence="3 4">
    <name type="scientific">Batrachochytrium salamandrivorans</name>
    <dbReference type="NCBI Taxonomy" id="1357716"/>
    <lineage>
        <taxon>Eukaryota</taxon>
        <taxon>Fungi</taxon>
        <taxon>Fungi incertae sedis</taxon>
        <taxon>Chytridiomycota</taxon>
        <taxon>Chytridiomycota incertae sedis</taxon>
        <taxon>Chytridiomycetes</taxon>
        <taxon>Rhizophydiales</taxon>
        <taxon>Rhizophydiales incertae sedis</taxon>
        <taxon>Batrachochytrium</taxon>
    </lineage>
</organism>
<accession>A0ABQ8EXK9</accession>